<sequence>MTPTARRWTRIAFAGPMAVIVAMVTMAGMALWLPGGAAGVDNLVLPLVLVPLIWAALFFHACLDRNLKRVIAVALGLLLVHGGLVTQKFMDARPASQEDHR</sequence>
<keyword evidence="1" id="KW-0812">Transmembrane</keyword>
<gene>
    <name evidence="2" type="ORF">ABUH87_09175</name>
</gene>
<reference evidence="2 3" key="1">
    <citation type="submission" date="2024-06" db="EMBL/GenBank/DDBJ databases">
        <title>Novosphingobium rhizovicinus M1R2S20.</title>
        <authorList>
            <person name="Sun J.-Q."/>
        </authorList>
    </citation>
    <scope>NUCLEOTIDE SEQUENCE [LARGE SCALE GENOMIC DNA]</scope>
    <source>
        <strain evidence="2 3">M1R2S20</strain>
    </source>
</reference>
<keyword evidence="3" id="KW-1185">Reference proteome</keyword>
<dbReference type="RefSeq" id="WP_367772742.1">
    <property type="nucleotide sequence ID" value="NZ_JBFNXR010000031.1"/>
</dbReference>
<evidence type="ECO:0000256" key="1">
    <source>
        <dbReference type="SAM" id="Phobius"/>
    </source>
</evidence>
<keyword evidence="1" id="KW-1133">Transmembrane helix</keyword>
<comment type="caution">
    <text evidence="2">The sequence shown here is derived from an EMBL/GenBank/DDBJ whole genome shotgun (WGS) entry which is preliminary data.</text>
</comment>
<evidence type="ECO:0000313" key="2">
    <source>
        <dbReference type="EMBL" id="MEW9855339.1"/>
    </source>
</evidence>
<keyword evidence="1" id="KW-0472">Membrane</keyword>
<name>A0ABV3RDM3_9SPHN</name>
<proteinExistence type="predicted"/>
<protein>
    <submittedName>
        <fullName evidence="2">Uncharacterized protein</fullName>
    </submittedName>
</protein>
<dbReference type="EMBL" id="JBFNXR010000031">
    <property type="protein sequence ID" value="MEW9855339.1"/>
    <property type="molecule type" value="Genomic_DNA"/>
</dbReference>
<feature type="transmembrane region" description="Helical" evidence="1">
    <location>
        <begin position="70"/>
        <end position="90"/>
    </location>
</feature>
<feature type="transmembrane region" description="Helical" evidence="1">
    <location>
        <begin position="44"/>
        <end position="63"/>
    </location>
</feature>
<feature type="transmembrane region" description="Helical" evidence="1">
    <location>
        <begin position="12"/>
        <end position="32"/>
    </location>
</feature>
<organism evidence="2 3">
    <name type="scientific">Novosphingobium rhizovicinum</name>
    <dbReference type="NCBI Taxonomy" id="3228928"/>
    <lineage>
        <taxon>Bacteria</taxon>
        <taxon>Pseudomonadati</taxon>
        <taxon>Pseudomonadota</taxon>
        <taxon>Alphaproteobacteria</taxon>
        <taxon>Sphingomonadales</taxon>
        <taxon>Sphingomonadaceae</taxon>
        <taxon>Novosphingobium</taxon>
    </lineage>
</organism>
<evidence type="ECO:0000313" key="3">
    <source>
        <dbReference type="Proteomes" id="UP001556118"/>
    </source>
</evidence>
<accession>A0ABV3RDM3</accession>
<dbReference type="Proteomes" id="UP001556118">
    <property type="component" value="Unassembled WGS sequence"/>
</dbReference>